<dbReference type="Pfam" id="PF00291">
    <property type="entry name" value="PALP"/>
    <property type="match status" value="1"/>
</dbReference>
<dbReference type="GO" id="GO:0009088">
    <property type="term" value="P:threonine biosynthetic process"/>
    <property type="evidence" value="ECO:0007669"/>
    <property type="project" value="UniProtKB-UniRule"/>
</dbReference>
<dbReference type="EMBL" id="NXLX01000001">
    <property type="protein sequence ID" value="RDU74539.1"/>
    <property type="molecule type" value="Genomic_DNA"/>
</dbReference>
<evidence type="ECO:0000256" key="1">
    <source>
        <dbReference type="ARBA" id="ARBA00001933"/>
    </source>
</evidence>
<dbReference type="Proteomes" id="UP000256695">
    <property type="component" value="Unassembled WGS sequence"/>
</dbReference>
<comment type="cofactor">
    <cofactor evidence="1 11">
        <name>pyridoxal 5'-phosphate</name>
        <dbReference type="ChEBI" id="CHEBI:597326"/>
    </cofactor>
</comment>
<keyword evidence="7" id="KW-0791">Threonine biosynthesis</keyword>
<protein>
    <recommendedName>
        <fullName evidence="5 10">Threonine synthase</fullName>
        <ecNumber evidence="4 10">4.2.3.1</ecNumber>
    </recommendedName>
</protein>
<dbReference type="RefSeq" id="WP_115578248.1">
    <property type="nucleotide sequence ID" value="NZ_NXLX01000001.1"/>
</dbReference>
<evidence type="ECO:0000256" key="3">
    <source>
        <dbReference type="ARBA" id="ARBA00005517"/>
    </source>
</evidence>
<dbReference type="InterPro" id="IPR001926">
    <property type="entry name" value="TrpB-like_PALP"/>
</dbReference>
<proteinExistence type="inferred from homology"/>
<organism evidence="14 15">
    <name type="scientific">Helicobacter anseris</name>
    <dbReference type="NCBI Taxonomy" id="375926"/>
    <lineage>
        <taxon>Bacteria</taxon>
        <taxon>Pseudomonadati</taxon>
        <taxon>Campylobacterota</taxon>
        <taxon>Epsilonproteobacteria</taxon>
        <taxon>Campylobacterales</taxon>
        <taxon>Helicobacteraceae</taxon>
        <taxon>Helicobacter</taxon>
    </lineage>
</organism>
<sequence>MQNFTSTRDAKAFSNFSDAILNPSAPNNGLWAPISLQKIDFSQFPNTDYKTLTKKIFEHLKLNIQENILDEALQRYDFFDDPNNPAPLTKINHSLFIQELYHGSSRAFKDMALAPFGLLFSKIAQMHNKKYLILTATSGDTGPATLDTFANLNNIQVVCLYPKGGTSQIQELQMTTQESNNLHIFGIKGNFDDAQSILKSLIHNAKFKEELNKKNIYLSAANSVNFGRIAFQIIYHIWGYLQYIKAQNLSFGTKIKLIIPSGNFGNALGAFYAKQMGLPIEKIVIASNPNNILTEFIQTGKYDLRDKKLLLTYSPAMDILKSSNVERVLFSLFGAQRTSELMHHLQEKNFYVLTNSELLVLQEYFEATFCSDLQCLSIIKDFYQKNHLIDPHTANAIYAYQQLQSTHNIVCSTAQWCKFAPTIYQALLDKKTSDKDAIDFILKDTNTTLPTNITNLFNKPINHQEVLGITEVQDKILQLFQ</sequence>
<dbReference type="SUPFAM" id="SSF53686">
    <property type="entry name" value="Tryptophan synthase beta subunit-like PLP-dependent enzymes"/>
    <property type="match status" value="1"/>
</dbReference>
<feature type="domain" description="Tryptophan synthase beta chain-like PALP" evidence="12">
    <location>
        <begin position="90"/>
        <end position="400"/>
    </location>
</feature>
<evidence type="ECO:0000256" key="4">
    <source>
        <dbReference type="ARBA" id="ARBA00013028"/>
    </source>
</evidence>
<name>A0A3D8JAM5_9HELI</name>
<dbReference type="InterPro" id="IPR004450">
    <property type="entry name" value="Thr_synthase-like"/>
</dbReference>
<dbReference type="Gene3D" id="3.90.1380.10">
    <property type="entry name" value="Threonine synthase, N-terminal domain"/>
    <property type="match status" value="1"/>
</dbReference>
<evidence type="ECO:0000256" key="11">
    <source>
        <dbReference type="PIRSR" id="PIRSR604450-51"/>
    </source>
</evidence>
<dbReference type="InterPro" id="IPR029144">
    <property type="entry name" value="Thr_synth_N"/>
</dbReference>
<comment type="similarity">
    <text evidence="3">Belongs to the threonine synthase family.</text>
</comment>
<reference evidence="14 15" key="1">
    <citation type="submission" date="2018-04" db="EMBL/GenBank/DDBJ databases">
        <title>Novel Campyloabacter and Helicobacter Species and Strains.</title>
        <authorList>
            <person name="Mannion A.J."/>
            <person name="Shen Z."/>
            <person name="Fox J.G."/>
        </authorList>
    </citation>
    <scope>NUCLEOTIDE SEQUENCE [LARGE SCALE GENOMIC DNA]</scope>
    <source>
        <strain evidence="14 15">MIT 04-9362</strain>
    </source>
</reference>
<dbReference type="InterPro" id="IPR037158">
    <property type="entry name" value="Thr_synth_N_sf"/>
</dbReference>
<evidence type="ECO:0000313" key="14">
    <source>
        <dbReference type="EMBL" id="RDU74539.1"/>
    </source>
</evidence>
<dbReference type="GO" id="GO:0004795">
    <property type="term" value="F:threonine synthase activity"/>
    <property type="evidence" value="ECO:0007669"/>
    <property type="project" value="UniProtKB-UniRule"/>
</dbReference>
<dbReference type="OrthoDB" id="9763107at2"/>
<dbReference type="GO" id="GO:0005737">
    <property type="term" value="C:cytoplasm"/>
    <property type="evidence" value="ECO:0007669"/>
    <property type="project" value="TreeGrafter"/>
</dbReference>
<dbReference type="NCBIfam" id="TIGR00260">
    <property type="entry name" value="thrC"/>
    <property type="match status" value="1"/>
</dbReference>
<dbReference type="PANTHER" id="PTHR43515">
    <property type="entry name" value="THREONINE SYNTHASE-LIKE 1"/>
    <property type="match status" value="1"/>
</dbReference>
<evidence type="ECO:0000256" key="5">
    <source>
        <dbReference type="ARBA" id="ARBA00018679"/>
    </source>
</evidence>
<evidence type="ECO:0000259" key="12">
    <source>
        <dbReference type="Pfam" id="PF00291"/>
    </source>
</evidence>
<feature type="domain" description="Threonine synthase N-terminal" evidence="13">
    <location>
        <begin position="4"/>
        <end position="72"/>
    </location>
</feature>
<evidence type="ECO:0000256" key="6">
    <source>
        <dbReference type="ARBA" id="ARBA00022605"/>
    </source>
</evidence>
<dbReference type="Gene3D" id="3.40.50.1100">
    <property type="match status" value="2"/>
</dbReference>
<accession>A0A3D8JAM5</accession>
<evidence type="ECO:0000256" key="8">
    <source>
        <dbReference type="ARBA" id="ARBA00022898"/>
    </source>
</evidence>
<evidence type="ECO:0000259" key="13">
    <source>
        <dbReference type="Pfam" id="PF14821"/>
    </source>
</evidence>
<dbReference type="AlphaFoldDB" id="A0A3D8JAM5"/>
<dbReference type="GO" id="GO:0030170">
    <property type="term" value="F:pyridoxal phosphate binding"/>
    <property type="evidence" value="ECO:0007669"/>
    <property type="project" value="InterPro"/>
</dbReference>
<gene>
    <name evidence="14" type="ORF">CQA57_00355</name>
</gene>
<evidence type="ECO:0000256" key="2">
    <source>
        <dbReference type="ARBA" id="ARBA00004979"/>
    </source>
</evidence>
<dbReference type="InterPro" id="IPR036052">
    <property type="entry name" value="TrpB-like_PALP_sf"/>
</dbReference>
<dbReference type="Pfam" id="PF14821">
    <property type="entry name" value="Thr_synth_N"/>
    <property type="match status" value="1"/>
</dbReference>
<comment type="caution">
    <text evidence="14">The sequence shown here is derived from an EMBL/GenBank/DDBJ whole genome shotgun (WGS) entry which is preliminary data.</text>
</comment>
<dbReference type="UniPathway" id="UPA00050">
    <property type="reaction ID" value="UER00065"/>
</dbReference>
<comment type="catalytic activity">
    <reaction evidence="9">
        <text>O-phospho-L-homoserine + H2O = L-threonine + phosphate</text>
        <dbReference type="Rhea" id="RHEA:10840"/>
        <dbReference type="ChEBI" id="CHEBI:15377"/>
        <dbReference type="ChEBI" id="CHEBI:43474"/>
        <dbReference type="ChEBI" id="CHEBI:57590"/>
        <dbReference type="ChEBI" id="CHEBI:57926"/>
        <dbReference type="EC" id="4.2.3.1"/>
    </reaction>
</comment>
<comment type="pathway">
    <text evidence="2">Amino-acid biosynthesis; L-threonine biosynthesis; L-threonine from L-aspartate: step 5/5.</text>
</comment>
<evidence type="ECO:0000256" key="10">
    <source>
        <dbReference type="NCBIfam" id="TIGR00260"/>
    </source>
</evidence>
<dbReference type="PROSITE" id="PS00165">
    <property type="entry name" value="DEHYDRATASE_SER_THR"/>
    <property type="match status" value="1"/>
</dbReference>
<keyword evidence="15" id="KW-1185">Reference proteome</keyword>
<dbReference type="InterPro" id="IPR000634">
    <property type="entry name" value="Ser/Thr_deHydtase_PyrdxlP-BS"/>
</dbReference>
<evidence type="ECO:0000313" key="15">
    <source>
        <dbReference type="Proteomes" id="UP000256695"/>
    </source>
</evidence>
<keyword evidence="6" id="KW-0028">Amino-acid biosynthesis</keyword>
<keyword evidence="8 11" id="KW-0663">Pyridoxal phosphate</keyword>
<dbReference type="PANTHER" id="PTHR43515:SF1">
    <property type="entry name" value="THREONINE SYNTHASE-LIKE 1"/>
    <property type="match status" value="1"/>
</dbReference>
<dbReference type="EC" id="4.2.3.1" evidence="4 10"/>
<feature type="modified residue" description="N6-(pyridoxal phosphate)lysine" evidence="11">
    <location>
        <position position="109"/>
    </location>
</feature>
<evidence type="ECO:0000256" key="9">
    <source>
        <dbReference type="ARBA" id="ARBA00049144"/>
    </source>
</evidence>
<evidence type="ECO:0000256" key="7">
    <source>
        <dbReference type="ARBA" id="ARBA00022697"/>
    </source>
</evidence>